<dbReference type="EMBL" id="FQUB01000139">
    <property type="protein sequence ID" value="SHG05614.1"/>
    <property type="molecule type" value="Genomic_DNA"/>
</dbReference>
<dbReference type="Gene3D" id="1.10.10.60">
    <property type="entry name" value="Homeodomain-like"/>
    <property type="match status" value="1"/>
</dbReference>
<dbReference type="AlphaFoldDB" id="A0A8B4C1F4"/>
<dbReference type="GO" id="GO:0000150">
    <property type="term" value="F:DNA strand exchange activity"/>
    <property type="evidence" value="ECO:0007669"/>
    <property type="project" value="InterPro"/>
</dbReference>
<reference evidence="2 3" key="1">
    <citation type="submission" date="2016-11" db="EMBL/GenBank/DDBJ databases">
        <authorList>
            <person name="Varghese N."/>
            <person name="Submissions S."/>
        </authorList>
    </citation>
    <scope>NUCLEOTIDE SEQUENCE [LARGE SCALE GENOMIC DNA]</scope>
    <source>
        <strain evidence="2 3">DSM 1</strain>
    </source>
</reference>
<dbReference type="InterPro" id="IPR006120">
    <property type="entry name" value="Resolvase_HTH_dom"/>
</dbReference>
<name>A0A8B4C1F4_HEYCO</name>
<sequence>MDKWEMYMEIKQLKEQGFKIRRIARKLGISRTTVYKYLEKSPEEMALWEASTKTRTKKLDAYEMILHTWLSENPDVSSAQIHDWLMEHYPKLIVGES</sequence>
<protein>
    <submittedName>
        <fullName evidence="2">Helix-turn-helix domain of resolvase</fullName>
    </submittedName>
</protein>
<comment type="caution">
    <text evidence="2">The sequence shown here is derived from an EMBL/GenBank/DDBJ whole genome shotgun (WGS) entry which is preliminary data.</text>
</comment>
<evidence type="ECO:0000313" key="3">
    <source>
        <dbReference type="Proteomes" id="UP000184029"/>
    </source>
</evidence>
<accession>A0A8B4C1F4</accession>
<dbReference type="SUPFAM" id="SSF46689">
    <property type="entry name" value="Homeodomain-like"/>
    <property type="match status" value="1"/>
</dbReference>
<dbReference type="Pfam" id="PF02796">
    <property type="entry name" value="HTH_7"/>
    <property type="match status" value="1"/>
</dbReference>
<gene>
    <name evidence="2" type="ORF">SAMN02745208_03107</name>
</gene>
<dbReference type="RefSeq" id="WP_029713942.1">
    <property type="nucleotide sequence ID" value="NZ_ATUM01000165.1"/>
</dbReference>
<feature type="domain" description="HTH IS21-type" evidence="1">
    <location>
        <begin position="5"/>
        <end position="70"/>
    </location>
</feature>
<feature type="non-terminal residue" evidence="2">
    <location>
        <position position="97"/>
    </location>
</feature>
<dbReference type="PROSITE" id="PS50531">
    <property type="entry name" value="HTH_IS21"/>
    <property type="match status" value="1"/>
</dbReference>
<evidence type="ECO:0000259" key="1">
    <source>
        <dbReference type="PROSITE" id="PS50531"/>
    </source>
</evidence>
<evidence type="ECO:0000313" key="2">
    <source>
        <dbReference type="EMBL" id="SHG05614.1"/>
    </source>
</evidence>
<dbReference type="InterPro" id="IPR017894">
    <property type="entry name" value="HTH_IS21_transposase_type"/>
</dbReference>
<dbReference type="GO" id="GO:0003677">
    <property type="term" value="F:DNA binding"/>
    <property type="evidence" value="ECO:0007669"/>
    <property type="project" value="InterPro"/>
</dbReference>
<proteinExistence type="predicted"/>
<organism evidence="2 3">
    <name type="scientific">Heyndrickxia coagulans DSM 1 = ATCC 7050</name>
    <dbReference type="NCBI Taxonomy" id="1121088"/>
    <lineage>
        <taxon>Bacteria</taxon>
        <taxon>Bacillati</taxon>
        <taxon>Bacillota</taxon>
        <taxon>Bacilli</taxon>
        <taxon>Bacillales</taxon>
        <taxon>Bacillaceae</taxon>
        <taxon>Heyndrickxia</taxon>
    </lineage>
</organism>
<dbReference type="InterPro" id="IPR009057">
    <property type="entry name" value="Homeodomain-like_sf"/>
</dbReference>
<dbReference type="Proteomes" id="UP000184029">
    <property type="component" value="Unassembled WGS sequence"/>
</dbReference>